<keyword evidence="1" id="KW-1133">Transmembrane helix</keyword>
<protein>
    <submittedName>
        <fullName evidence="2">Uncharacterized protein</fullName>
    </submittedName>
</protein>
<dbReference type="AlphaFoldDB" id="A0A6G0UBE0"/>
<keyword evidence="1" id="KW-0812">Transmembrane</keyword>
<proteinExistence type="predicted"/>
<comment type="caution">
    <text evidence="2">The sequence shown here is derived from an EMBL/GenBank/DDBJ whole genome shotgun (WGS) entry which is preliminary data.</text>
</comment>
<dbReference type="Proteomes" id="UP000475862">
    <property type="component" value="Unassembled WGS sequence"/>
</dbReference>
<keyword evidence="1" id="KW-0472">Membrane</keyword>
<evidence type="ECO:0000313" key="2">
    <source>
        <dbReference type="EMBL" id="KAE9545576.1"/>
    </source>
</evidence>
<evidence type="ECO:0000313" key="3">
    <source>
        <dbReference type="Proteomes" id="UP000475862"/>
    </source>
</evidence>
<evidence type="ECO:0000256" key="1">
    <source>
        <dbReference type="SAM" id="Phobius"/>
    </source>
</evidence>
<feature type="transmembrane region" description="Helical" evidence="1">
    <location>
        <begin position="49"/>
        <end position="71"/>
    </location>
</feature>
<organism evidence="2 3">
    <name type="scientific">Aphis glycines</name>
    <name type="common">Soybean aphid</name>
    <dbReference type="NCBI Taxonomy" id="307491"/>
    <lineage>
        <taxon>Eukaryota</taxon>
        <taxon>Metazoa</taxon>
        <taxon>Ecdysozoa</taxon>
        <taxon>Arthropoda</taxon>
        <taxon>Hexapoda</taxon>
        <taxon>Insecta</taxon>
        <taxon>Pterygota</taxon>
        <taxon>Neoptera</taxon>
        <taxon>Paraneoptera</taxon>
        <taxon>Hemiptera</taxon>
        <taxon>Sternorrhyncha</taxon>
        <taxon>Aphidomorpha</taxon>
        <taxon>Aphidoidea</taxon>
        <taxon>Aphididae</taxon>
        <taxon>Aphidini</taxon>
        <taxon>Aphis</taxon>
        <taxon>Aphis</taxon>
    </lineage>
</organism>
<reference evidence="2 3" key="1">
    <citation type="submission" date="2019-08" db="EMBL/GenBank/DDBJ databases">
        <title>The genome of the soybean aphid Biotype 1, its phylome, world population structure and adaptation to the North American continent.</title>
        <authorList>
            <person name="Giordano R."/>
            <person name="Donthu R.K."/>
            <person name="Hernandez A.G."/>
            <person name="Wright C.L."/>
            <person name="Zimin A.V."/>
        </authorList>
    </citation>
    <scope>NUCLEOTIDE SEQUENCE [LARGE SCALE GENOMIC DNA]</scope>
    <source>
        <tissue evidence="2">Whole aphids</tissue>
    </source>
</reference>
<name>A0A6G0UBE0_APHGL</name>
<gene>
    <name evidence="2" type="ORF">AGLY_001119</name>
</gene>
<sequence length="211" mass="24565">MSCKGLLNIINLIVNTKYQFFLFLIDSTSLARAARSPVYNGIDSLTNNIWTLCWLIFLSFYFIFSSFLKIIKALTSGPSIKFNIFNKYLQPPFFHSSCFRSPEISDSMNSMFTSSFICGIGKLIDWWRNFEPSLKNRLLPLNPYVIWPFHKTTKIPLTTFFGAMMTKNETINQINEDVNANNRKRNGMNETRRDYGSRRKFGNCDCLFLFV</sequence>
<dbReference type="EMBL" id="VYZN01000001">
    <property type="protein sequence ID" value="KAE9545576.1"/>
    <property type="molecule type" value="Genomic_DNA"/>
</dbReference>
<accession>A0A6G0UBE0</accession>
<keyword evidence="3" id="KW-1185">Reference proteome</keyword>